<proteinExistence type="predicted"/>
<evidence type="ECO:0000313" key="3">
    <source>
        <dbReference type="Proteomes" id="UP000295066"/>
    </source>
</evidence>
<comment type="caution">
    <text evidence="2">The sequence shown here is derived from an EMBL/GenBank/DDBJ whole genome shotgun (WGS) entry which is preliminary data.</text>
</comment>
<dbReference type="PANTHER" id="PTHR34180">
    <property type="entry name" value="PEPTIDASE C45"/>
    <property type="match status" value="1"/>
</dbReference>
<dbReference type="Proteomes" id="UP000295066">
    <property type="component" value="Unassembled WGS sequence"/>
</dbReference>
<name>A0A4R8M1Z4_9BACT</name>
<dbReference type="InterPro" id="IPR047794">
    <property type="entry name" value="C45_proenzyme-like"/>
</dbReference>
<evidence type="ECO:0000313" key="2">
    <source>
        <dbReference type="EMBL" id="TDY57025.1"/>
    </source>
</evidence>
<dbReference type="Pfam" id="PF03417">
    <property type="entry name" value="AAT"/>
    <property type="match status" value="1"/>
</dbReference>
<keyword evidence="2" id="KW-0808">Transferase</keyword>
<dbReference type="AlphaFoldDB" id="A0A4R8M1Z4"/>
<reference evidence="2 3" key="1">
    <citation type="submission" date="2019-03" db="EMBL/GenBank/DDBJ databases">
        <title>Genomic Encyclopedia of Type Strains, Phase IV (KMG-IV): sequencing the most valuable type-strain genomes for metagenomic binning, comparative biology and taxonomic classification.</title>
        <authorList>
            <person name="Goeker M."/>
        </authorList>
    </citation>
    <scope>NUCLEOTIDE SEQUENCE [LARGE SCALE GENOMIC DNA]</scope>
    <source>
        <strain evidence="2 3">DSM 25964</strain>
    </source>
</reference>
<dbReference type="Gene3D" id="3.60.60.10">
    <property type="entry name" value="Penicillin V Acylase, Chain A"/>
    <property type="match status" value="1"/>
</dbReference>
<evidence type="ECO:0000259" key="1">
    <source>
        <dbReference type="Pfam" id="PF03417"/>
    </source>
</evidence>
<dbReference type="NCBIfam" id="NF040521">
    <property type="entry name" value="C45_proenzyme"/>
    <property type="match status" value="1"/>
</dbReference>
<accession>A0A4R8M1Z4</accession>
<organism evidence="2 3">
    <name type="scientific">Aminivibrio pyruvatiphilus</name>
    <dbReference type="NCBI Taxonomy" id="1005740"/>
    <lineage>
        <taxon>Bacteria</taxon>
        <taxon>Thermotogati</taxon>
        <taxon>Synergistota</taxon>
        <taxon>Synergistia</taxon>
        <taxon>Synergistales</taxon>
        <taxon>Aminobacteriaceae</taxon>
        <taxon>Aminivibrio</taxon>
    </lineage>
</organism>
<keyword evidence="3" id="KW-1185">Reference proteome</keyword>
<sequence>MVNQRLTKIGVSILILFALMLSPLSMQTGFAQSKETDAEKAPFMYSLAATWEGKGIVRYRIAVQPAEDTVLEGLKIVAANPAKGKVSVVTAGAAAAEDKVVLAMDKTTPGKVPMLEYTVLTDAAGPDAVKPVSAEIFWKDNGKDVSTKTDAVGGDGFVGGECTVIDKYARTPELPKYYPSGKDLGVLTGSWYEMGVQYGERSGREIVDFFDYRFGAHVEKYGLKHLLEDISRYEAQAKLFFPEGLEFARGIGDGAEKFLSQSKFHGDISNYLKIVFMNCDNCLFYGHPGPADADHGLPPSRLADVRETSPVQDACSMIALLGSKGATADGTSMLVHNNDGDFIDETWRYTYIAAPTNGNAFWSSTTPGKFFDIMGANNQGLAMALTVGGNKTWIPSQNIYERAFGVTFQYILLKALSTAKSVPEALELVTVATPEYRKATGRKTLLRTRHNNYIMLDKNEALVVEVTANRYAVRRPGDYGEDPGYIVATNHFVADHSYDVNNEKTEFPMTFFGDDVYAPMSATRYYTGFWQAKMNFGKLDADKIRKIWTSHSYITKKGELVEKITDGKQWISAHLASNTVCSHDGGYPESYIGSTTDTKIVTVDFNQVRYSVGRPCEYEGMPRIFDLHPYK</sequence>
<dbReference type="InterPro" id="IPR005079">
    <property type="entry name" value="Peptidase_C45_hydrolase"/>
</dbReference>
<feature type="domain" description="Peptidase C45 hydrolase" evidence="1">
    <location>
        <begin position="329"/>
        <end position="506"/>
    </location>
</feature>
<protein>
    <submittedName>
        <fullName evidence="2">Acyl-CoA:6-aminopenicillanic acid acyl transferase</fullName>
    </submittedName>
</protein>
<dbReference type="GO" id="GO:0016740">
    <property type="term" value="F:transferase activity"/>
    <property type="evidence" value="ECO:0007669"/>
    <property type="project" value="UniProtKB-KW"/>
</dbReference>
<dbReference type="PANTHER" id="PTHR34180:SF1">
    <property type="entry name" value="BETA-ALANYL-DOPAMINE_CARCININE HYDROLASE"/>
    <property type="match status" value="1"/>
</dbReference>
<gene>
    <name evidence="2" type="ORF">C8D99_1161</name>
</gene>
<dbReference type="EMBL" id="SORI01000016">
    <property type="protein sequence ID" value="TDY57025.1"/>
    <property type="molecule type" value="Genomic_DNA"/>
</dbReference>
<dbReference type="InterPro" id="IPR047801">
    <property type="entry name" value="Peptidase_C45"/>
</dbReference>